<dbReference type="GO" id="GO:0005524">
    <property type="term" value="F:ATP binding"/>
    <property type="evidence" value="ECO:0007669"/>
    <property type="project" value="UniProtKB-KW"/>
</dbReference>
<reference evidence="11 12" key="1">
    <citation type="journal article" date="2016" name="Nat. Commun.">
        <title>Thousands of microbial genomes shed light on interconnected biogeochemical processes in an aquifer system.</title>
        <authorList>
            <person name="Anantharaman K."/>
            <person name="Brown C.T."/>
            <person name="Hug L.A."/>
            <person name="Sharon I."/>
            <person name="Castelle C.J."/>
            <person name="Probst A.J."/>
            <person name="Thomas B.C."/>
            <person name="Singh A."/>
            <person name="Wilkins M.J."/>
            <person name="Karaoz U."/>
            <person name="Brodie E.L."/>
            <person name="Williams K.H."/>
            <person name="Hubbard S.S."/>
            <person name="Banfield J.F."/>
        </authorList>
    </citation>
    <scope>NUCLEOTIDE SEQUENCE [LARGE SCALE GENOMIC DNA]</scope>
</reference>
<dbReference type="AlphaFoldDB" id="A0A1G2HT46"/>
<accession>A0A1G2HT46</accession>
<comment type="cofactor">
    <cofactor evidence="1">
        <name>Mg(2+)</name>
        <dbReference type="ChEBI" id="CHEBI:18420"/>
    </cofactor>
</comment>
<gene>
    <name evidence="11" type="ORF">A2812_01690</name>
</gene>
<keyword evidence="3" id="KW-0808">Transferase</keyword>
<dbReference type="GO" id="GO:0016779">
    <property type="term" value="F:nucleotidyltransferase activity"/>
    <property type="evidence" value="ECO:0007669"/>
    <property type="project" value="UniProtKB-KW"/>
</dbReference>
<organism evidence="11 12">
    <name type="scientific">Candidatus Staskawiczbacteria bacterium RIFCSPHIGHO2_01_FULL_36_16</name>
    <dbReference type="NCBI Taxonomy" id="1802200"/>
    <lineage>
        <taxon>Bacteria</taxon>
        <taxon>Candidatus Staskawicziibacteriota</taxon>
    </lineage>
</organism>
<dbReference type="Pfam" id="PF01909">
    <property type="entry name" value="NTP_transf_2"/>
    <property type="match status" value="1"/>
</dbReference>
<evidence type="ECO:0000256" key="2">
    <source>
        <dbReference type="ARBA" id="ARBA00022649"/>
    </source>
</evidence>
<name>A0A1G2HT46_9BACT</name>
<keyword evidence="6" id="KW-0547">Nucleotide-binding</keyword>
<keyword evidence="5" id="KW-0479">Metal-binding</keyword>
<dbReference type="EMBL" id="MHOM01000002">
    <property type="protein sequence ID" value="OGZ65657.1"/>
    <property type="molecule type" value="Genomic_DNA"/>
</dbReference>
<evidence type="ECO:0000259" key="10">
    <source>
        <dbReference type="Pfam" id="PF01909"/>
    </source>
</evidence>
<dbReference type="InterPro" id="IPR002934">
    <property type="entry name" value="Polymerase_NTP_transf_dom"/>
</dbReference>
<dbReference type="GO" id="GO:0046872">
    <property type="term" value="F:metal ion binding"/>
    <property type="evidence" value="ECO:0007669"/>
    <property type="project" value="UniProtKB-KW"/>
</dbReference>
<comment type="caution">
    <text evidence="11">The sequence shown here is derived from an EMBL/GenBank/DDBJ whole genome shotgun (WGS) entry which is preliminary data.</text>
</comment>
<keyword evidence="2" id="KW-1277">Toxin-antitoxin system</keyword>
<evidence type="ECO:0000256" key="9">
    <source>
        <dbReference type="ARBA" id="ARBA00038276"/>
    </source>
</evidence>
<dbReference type="InterPro" id="IPR043519">
    <property type="entry name" value="NT_sf"/>
</dbReference>
<evidence type="ECO:0000256" key="5">
    <source>
        <dbReference type="ARBA" id="ARBA00022723"/>
    </source>
</evidence>
<keyword evidence="7" id="KW-0067">ATP-binding</keyword>
<protein>
    <recommendedName>
        <fullName evidence="10">Polymerase nucleotidyl transferase domain-containing protein</fullName>
    </recommendedName>
</protein>
<evidence type="ECO:0000256" key="4">
    <source>
        <dbReference type="ARBA" id="ARBA00022695"/>
    </source>
</evidence>
<dbReference type="PANTHER" id="PTHR33571">
    <property type="entry name" value="SSL8005 PROTEIN"/>
    <property type="match status" value="1"/>
</dbReference>
<dbReference type="Proteomes" id="UP000177190">
    <property type="component" value="Unassembled WGS sequence"/>
</dbReference>
<dbReference type="Gene3D" id="3.30.460.10">
    <property type="entry name" value="Beta Polymerase, domain 2"/>
    <property type="match status" value="1"/>
</dbReference>
<keyword evidence="4" id="KW-0548">Nucleotidyltransferase</keyword>
<evidence type="ECO:0000313" key="12">
    <source>
        <dbReference type="Proteomes" id="UP000177190"/>
    </source>
</evidence>
<dbReference type="CDD" id="cd05403">
    <property type="entry name" value="NT_KNTase_like"/>
    <property type="match status" value="1"/>
</dbReference>
<evidence type="ECO:0000256" key="3">
    <source>
        <dbReference type="ARBA" id="ARBA00022679"/>
    </source>
</evidence>
<keyword evidence="8" id="KW-0460">Magnesium</keyword>
<dbReference type="STRING" id="1802200.A2812_01690"/>
<comment type="similarity">
    <text evidence="9">Belongs to the MntA antitoxin family.</text>
</comment>
<evidence type="ECO:0000256" key="6">
    <source>
        <dbReference type="ARBA" id="ARBA00022741"/>
    </source>
</evidence>
<evidence type="ECO:0000256" key="8">
    <source>
        <dbReference type="ARBA" id="ARBA00022842"/>
    </source>
</evidence>
<evidence type="ECO:0000256" key="7">
    <source>
        <dbReference type="ARBA" id="ARBA00022840"/>
    </source>
</evidence>
<feature type="domain" description="Polymerase nucleotidyl transferase" evidence="10">
    <location>
        <begin position="11"/>
        <end position="91"/>
    </location>
</feature>
<evidence type="ECO:0000313" key="11">
    <source>
        <dbReference type="EMBL" id="OGZ65657.1"/>
    </source>
</evidence>
<sequence>MKNLDSKRIINEIEKKNKDIKKYGVKKIGLFGSYAKNKQHKKSDIDIAVTFDKETYNNYINLLFLLEKVFKRKIDLIIEKDIHPELKSIKKEIKYVRI</sequence>
<dbReference type="PANTHER" id="PTHR33571:SF14">
    <property type="entry name" value="PROTEIN ADENYLYLTRANSFERASE MJ0435-RELATED"/>
    <property type="match status" value="1"/>
</dbReference>
<dbReference type="SUPFAM" id="SSF81301">
    <property type="entry name" value="Nucleotidyltransferase"/>
    <property type="match status" value="1"/>
</dbReference>
<dbReference type="InterPro" id="IPR052038">
    <property type="entry name" value="Type-VII_TA_antitoxin"/>
</dbReference>
<proteinExistence type="inferred from homology"/>
<evidence type="ECO:0000256" key="1">
    <source>
        <dbReference type="ARBA" id="ARBA00001946"/>
    </source>
</evidence>